<evidence type="ECO:0000313" key="1">
    <source>
        <dbReference type="EMBL" id="KAF2677683.1"/>
    </source>
</evidence>
<reference evidence="1" key="1">
    <citation type="journal article" date="2020" name="Stud. Mycol.">
        <title>101 Dothideomycetes genomes: a test case for predicting lifestyles and emergence of pathogens.</title>
        <authorList>
            <person name="Haridas S."/>
            <person name="Albert R."/>
            <person name="Binder M."/>
            <person name="Bloem J."/>
            <person name="Labutti K."/>
            <person name="Salamov A."/>
            <person name="Andreopoulos B."/>
            <person name="Baker S."/>
            <person name="Barry K."/>
            <person name="Bills G."/>
            <person name="Bluhm B."/>
            <person name="Cannon C."/>
            <person name="Castanera R."/>
            <person name="Culley D."/>
            <person name="Daum C."/>
            <person name="Ezra D."/>
            <person name="Gonzalez J."/>
            <person name="Henrissat B."/>
            <person name="Kuo A."/>
            <person name="Liang C."/>
            <person name="Lipzen A."/>
            <person name="Lutzoni F."/>
            <person name="Magnuson J."/>
            <person name="Mondo S."/>
            <person name="Nolan M."/>
            <person name="Ohm R."/>
            <person name="Pangilinan J."/>
            <person name="Park H.-J."/>
            <person name="Ramirez L."/>
            <person name="Alfaro M."/>
            <person name="Sun H."/>
            <person name="Tritt A."/>
            <person name="Yoshinaga Y."/>
            <person name="Zwiers L.-H."/>
            <person name="Turgeon B."/>
            <person name="Goodwin S."/>
            <person name="Spatafora J."/>
            <person name="Crous P."/>
            <person name="Grigoriev I."/>
        </authorList>
    </citation>
    <scope>NUCLEOTIDE SEQUENCE</scope>
    <source>
        <strain evidence="1">CBS 122367</strain>
    </source>
</reference>
<evidence type="ECO:0000313" key="2">
    <source>
        <dbReference type="Proteomes" id="UP000799291"/>
    </source>
</evidence>
<sequence>MASFWVATRFWSPSLFKYANGRFLADEEKACHHRHVRFDVDQLCAIAVTAGGSSSPIKAINKIEGGFCKAFFMRKEDGSEVVAPGQQLFNTWSAMTREDQFRLVEQLTQFEADLYLCESMTDGETWADLDRDADPSGQFYMGPSCERAWSAQEMMMAPRPRVNNGPWPNLPVPTFGPPGGSVDEQVAVLNMAREVMSKLDTVTLIDRVSVPEDPTRISSLIDWQSIVVSPLYLQDRFLEFLSVEDDYVLGLTETPKLPQDYQNMDPDDKKFADLQFDESIMSKYYELSTVVQHLQAYHALLMPDFTREIFTRCGEASEKGVIPHRACLIEFADGWSELGFPGERPFSSSEEALRKYDQQFQDYRDFHRVQDIAKEGLSNDSEGWISPQLDFAERQGMNIKPLEEAMRRSSQFNKTPEEIREIWPFLER</sequence>
<dbReference type="GO" id="GO:0005739">
    <property type="term" value="C:mitochondrion"/>
    <property type="evidence" value="ECO:0007669"/>
    <property type="project" value="TreeGrafter"/>
</dbReference>
<gene>
    <name evidence="1" type="ORF">K458DRAFT_446844</name>
</gene>
<dbReference type="AlphaFoldDB" id="A0A6G1II67"/>
<dbReference type="EMBL" id="MU005620">
    <property type="protein sequence ID" value="KAF2677683.1"/>
    <property type="molecule type" value="Genomic_DNA"/>
</dbReference>
<protein>
    <recommendedName>
        <fullName evidence="3">Aminoglycoside phosphotransferase domain-containing protein</fullName>
    </recommendedName>
</protein>
<organism evidence="1 2">
    <name type="scientific">Lentithecium fluviatile CBS 122367</name>
    <dbReference type="NCBI Taxonomy" id="1168545"/>
    <lineage>
        <taxon>Eukaryota</taxon>
        <taxon>Fungi</taxon>
        <taxon>Dikarya</taxon>
        <taxon>Ascomycota</taxon>
        <taxon>Pezizomycotina</taxon>
        <taxon>Dothideomycetes</taxon>
        <taxon>Pleosporomycetidae</taxon>
        <taxon>Pleosporales</taxon>
        <taxon>Massarineae</taxon>
        <taxon>Lentitheciaceae</taxon>
        <taxon>Lentithecium</taxon>
    </lineage>
</organism>
<proteinExistence type="predicted"/>
<dbReference type="Proteomes" id="UP000799291">
    <property type="component" value="Unassembled WGS sequence"/>
</dbReference>
<name>A0A6G1II67_9PLEO</name>
<dbReference type="PANTHER" id="PTHR36091">
    <property type="entry name" value="ALTERED INHERITANCE OF MITOCHONDRIA PROTEIN 9, MITOCHONDRIAL"/>
    <property type="match status" value="1"/>
</dbReference>
<evidence type="ECO:0008006" key="3">
    <source>
        <dbReference type="Google" id="ProtNLM"/>
    </source>
</evidence>
<dbReference type="OrthoDB" id="2906425at2759"/>
<dbReference type="PANTHER" id="PTHR36091:SF1">
    <property type="entry name" value="ALTERED INHERITANCE OF MITOCHONDRIA PROTEIN 9, MITOCHONDRIAL"/>
    <property type="match status" value="1"/>
</dbReference>
<accession>A0A6G1II67</accession>
<dbReference type="InterPro" id="IPR051035">
    <property type="entry name" value="Mito_inheritance_9"/>
</dbReference>
<keyword evidence="2" id="KW-1185">Reference proteome</keyword>